<sequence length="172" mass="19911">MEKNSYTKEEIEALKYPGSNKKKEYTEDELLKLRQRSENGDKLTDDEANALHKQDSEKSIKDIDQILQGVNDIFSKDYVFSEDNEKFHVEIKAPNVIEDAKIKALREKWLDGTGLDQNMFDYTAYTALATLNVCGTKVPVQLADNDKIYPPTLSWLYEIGVDFNNWMSRFRS</sequence>
<evidence type="ECO:0000313" key="3">
    <source>
        <dbReference type="Proteomes" id="UP000306187"/>
    </source>
</evidence>
<dbReference type="EMBL" id="MK504446">
    <property type="protein sequence ID" value="QBJ03922.1"/>
    <property type="molecule type" value="Genomic_DNA"/>
</dbReference>
<evidence type="ECO:0000256" key="1">
    <source>
        <dbReference type="SAM" id="MobiDB-lite"/>
    </source>
</evidence>
<keyword evidence="3" id="KW-1185">Reference proteome</keyword>
<protein>
    <submittedName>
        <fullName evidence="2">Tail assembly chaperone</fullName>
    </submittedName>
</protein>
<organism evidence="2 3">
    <name type="scientific">Lactobacillus phage SAC12B</name>
    <dbReference type="NCBI Taxonomy" id="2510941"/>
    <lineage>
        <taxon>Viruses</taxon>
        <taxon>Duplodnaviria</taxon>
        <taxon>Heunggongvirae</taxon>
        <taxon>Uroviricota</taxon>
        <taxon>Caudoviricetes</taxon>
        <taxon>Herelleviridae</taxon>
        <taxon>Tybeckvirus</taxon>
        <taxon>Tybeckvirus SAC12B</taxon>
    </lineage>
</organism>
<dbReference type="Proteomes" id="UP000306187">
    <property type="component" value="Segment"/>
</dbReference>
<gene>
    <name evidence="2" type="ORF">SAC12B_0133</name>
</gene>
<name>A0A4Y5FFN3_9CAUD</name>
<evidence type="ECO:0000313" key="2">
    <source>
        <dbReference type="EMBL" id="QBJ03922.1"/>
    </source>
</evidence>
<feature type="region of interest" description="Disordered" evidence="1">
    <location>
        <begin position="35"/>
        <end position="56"/>
    </location>
</feature>
<proteinExistence type="predicted"/>
<accession>A0A4Y5FFN3</accession>
<reference evidence="2" key="1">
    <citation type="submission" date="2019-02" db="EMBL/GenBank/DDBJ databases">
        <title>Isolation of virulent Lactobacillus brevis phages.</title>
        <authorList>
            <person name="Feyereisen M."/>
            <person name="Mahony J."/>
            <person name="O'Sullivan T."/>
            <person name="van Sinderen D."/>
        </authorList>
    </citation>
    <scope>NUCLEOTIDE SEQUENCE [LARGE SCALE GENOMIC DNA]</scope>
</reference>